<keyword evidence="3" id="KW-1185">Reference proteome</keyword>
<dbReference type="AlphaFoldDB" id="A0A316WS15"/>
<evidence type="ECO:0000256" key="1">
    <source>
        <dbReference type="SAM" id="Phobius"/>
    </source>
</evidence>
<dbReference type="RefSeq" id="WP_109622162.1">
    <property type="nucleotide sequence ID" value="NZ_PPEI02000004.1"/>
</dbReference>
<proteinExistence type="predicted"/>
<keyword evidence="1" id="KW-1133">Transmembrane helix</keyword>
<name>A0A316WS15_9FLAO</name>
<evidence type="ECO:0000313" key="2">
    <source>
        <dbReference type="EMBL" id="PWN63306.1"/>
    </source>
</evidence>
<keyword evidence="1" id="KW-0812">Transmembrane</keyword>
<dbReference type="OrthoDB" id="1361463at2"/>
<gene>
    <name evidence="2" type="ORF">C1638_014665</name>
</gene>
<organism evidence="2 3">
    <name type="scientific">Chryseobacterium oncorhynchi</name>
    <dbReference type="NCBI Taxonomy" id="741074"/>
    <lineage>
        <taxon>Bacteria</taxon>
        <taxon>Pseudomonadati</taxon>
        <taxon>Bacteroidota</taxon>
        <taxon>Flavobacteriia</taxon>
        <taxon>Flavobacteriales</taxon>
        <taxon>Weeksellaceae</taxon>
        <taxon>Chryseobacterium group</taxon>
        <taxon>Chryseobacterium</taxon>
    </lineage>
</organism>
<evidence type="ECO:0000313" key="3">
    <source>
        <dbReference type="Proteomes" id="UP000236182"/>
    </source>
</evidence>
<comment type="caution">
    <text evidence="2">The sequence shown here is derived from an EMBL/GenBank/DDBJ whole genome shotgun (WGS) entry which is preliminary data.</text>
</comment>
<feature type="transmembrane region" description="Helical" evidence="1">
    <location>
        <begin position="44"/>
        <end position="69"/>
    </location>
</feature>
<dbReference type="Proteomes" id="UP000236182">
    <property type="component" value="Unassembled WGS sequence"/>
</dbReference>
<feature type="transmembrane region" description="Helical" evidence="1">
    <location>
        <begin position="12"/>
        <end position="38"/>
    </location>
</feature>
<reference evidence="2" key="1">
    <citation type="submission" date="2018-04" db="EMBL/GenBank/DDBJ databases">
        <title>Draft Genome Sequences of Chryseobacterium lactis NCTC11390T isolated from milk, Chryseobacterium oncorhynchi 701B-08T from rainbow trout, and Chryseobacterium viscerum 687B-08T from diseased fish.</title>
        <authorList>
            <person name="Jeong J.-J."/>
            <person name="Lee Y.J."/>
            <person name="Pathiraja D."/>
            <person name="Park B."/>
            <person name="Choi I.-G."/>
            <person name="Kim K.D."/>
        </authorList>
    </citation>
    <scope>NUCLEOTIDE SEQUENCE [LARGE SCALE GENOMIC DNA]</scope>
    <source>
        <strain evidence="2">701B-08</strain>
    </source>
</reference>
<evidence type="ECO:0008006" key="4">
    <source>
        <dbReference type="Google" id="ProtNLM"/>
    </source>
</evidence>
<protein>
    <recommendedName>
        <fullName evidence="4">Bacterial Pleckstrin homology domain-containing protein</fullName>
    </recommendedName>
</protein>
<dbReference type="EMBL" id="PPEI02000004">
    <property type="protein sequence ID" value="PWN63306.1"/>
    <property type="molecule type" value="Genomic_DNA"/>
</dbReference>
<accession>A0A316WS15</accession>
<sequence length="167" mass="19515">MPTIIEIKNRTNWVLTIAMSIGLMISFFIILIIILIGLLQSNDFIAVLNVLSMAGVVIGFFILFLYIWLWNTFGKTVFNIETNAITVSYKNKLFAKPKTFLKKEIKDIQAVDYSIESYKYGTRYHFSWTGATYSVVLITRDYEKRIISWITEDKAYEIVDEVKKVWR</sequence>
<keyword evidence="1" id="KW-0472">Membrane</keyword>